<proteinExistence type="predicted"/>
<evidence type="ECO:0000313" key="2">
    <source>
        <dbReference type="Proteomes" id="UP001410795"/>
    </source>
</evidence>
<reference evidence="2" key="1">
    <citation type="journal article" date="2019" name="Int. J. Syst. Evol. Microbiol.">
        <title>The Global Catalogue of Microorganisms (GCM) 10K type strain sequencing project: providing services to taxonomists for standard genome sequencing and annotation.</title>
        <authorList>
            <consortium name="The Broad Institute Genomics Platform"/>
            <consortium name="The Broad Institute Genome Sequencing Center for Infectious Disease"/>
            <person name="Wu L."/>
            <person name="Ma J."/>
        </authorList>
    </citation>
    <scope>NUCLEOTIDE SEQUENCE [LARGE SCALE GENOMIC DNA]</scope>
    <source>
        <strain evidence="2">JCM 16546</strain>
    </source>
</reference>
<name>A0ABP7BWK5_9MICO</name>
<organism evidence="1 2">
    <name type="scientific">Microbacterium marinilacus</name>
    <dbReference type="NCBI Taxonomy" id="415209"/>
    <lineage>
        <taxon>Bacteria</taxon>
        <taxon>Bacillati</taxon>
        <taxon>Actinomycetota</taxon>
        <taxon>Actinomycetes</taxon>
        <taxon>Micrococcales</taxon>
        <taxon>Microbacteriaceae</taxon>
        <taxon>Microbacterium</taxon>
    </lineage>
</organism>
<comment type="caution">
    <text evidence="1">The sequence shown here is derived from an EMBL/GenBank/DDBJ whole genome shotgun (WGS) entry which is preliminary data.</text>
</comment>
<protein>
    <submittedName>
        <fullName evidence="1">Uncharacterized protein</fullName>
    </submittedName>
</protein>
<evidence type="ECO:0000313" key="1">
    <source>
        <dbReference type="EMBL" id="GAA3670081.1"/>
    </source>
</evidence>
<dbReference type="RefSeq" id="WP_221857093.1">
    <property type="nucleotide sequence ID" value="NZ_BAAAYV010000025.1"/>
</dbReference>
<accession>A0ABP7BWK5</accession>
<dbReference type="Proteomes" id="UP001410795">
    <property type="component" value="Unassembled WGS sequence"/>
</dbReference>
<keyword evidence="2" id="KW-1185">Reference proteome</keyword>
<dbReference type="EMBL" id="BAAAYV010000025">
    <property type="protein sequence ID" value="GAA3670081.1"/>
    <property type="molecule type" value="Genomic_DNA"/>
</dbReference>
<sequence>MQPDWIPHRRGSDRELIGWIRPEADAWVAVSLFGADVSGPLDWVEAEEALEAVGLSWLAEPWVLERDGRPIRVRIVEVSPGDAPGRGRVLVKTDDFGAIDMPYELFELPWPPPATLRPMRAGEGLSPWG</sequence>
<gene>
    <name evidence="1" type="ORF">GCM10022202_35250</name>
</gene>